<dbReference type="GO" id="GO:0016787">
    <property type="term" value="F:hydrolase activity"/>
    <property type="evidence" value="ECO:0007669"/>
    <property type="project" value="UniProtKB-KW"/>
</dbReference>
<dbReference type="InterPro" id="IPR029058">
    <property type="entry name" value="AB_hydrolase_fold"/>
</dbReference>
<comment type="caution">
    <text evidence="2">The sequence shown here is derived from an EMBL/GenBank/DDBJ whole genome shotgun (WGS) entry which is preliminary data.</text>
</comment>
<evidence type="ECO:0000313" key="3">
    <source>
        <dbReference type="Proteomes" id="UP000239589"/>
    </source>
</evidence>
<organism evidence="2 3">
    <name type="scientific">Cuspidothrix issatschenkoi CHARLIE-1</name>
    <dbReference type="NCBI Taxonomy" id="2052836"/>
    <lineage>
        <taxon>Bacteria</taxon>
        <taxon>Bacillati</taxon>
        <taxon>Cyanobacteriota</taxon>
        <taxon>Cyanophyceae</taxon>
        <taxon>Nostocales</taxon>
        <taxon>Aphanizomenonaceae</taxon>
        <taxon>Cuspidothrix</taxon>
    </lineage>
</organism>
<dbReference type="EMBL" id="PGEM01000105">
    <property type="protein sequence ID" value="PPJ62631.1"/>
    <property type="molecule type" value="Genomic_DNA"/>
</dbReference>
<evidence type="ECO:0000313" key="2">
    <source>
        <dbReference type="EMBL" id="PPJ62631.1"/>
    </source>
</evidence>
<keyword evidence="2" id="KW-0378">Hydrolase</keyword>
<accession>A0A2S6CSF8</accession>
<dbReference type="PANTHER" id="PTHR43798">
    <property type="entry name" value="MONOACYLGLYCEROL LIPASE"/>
    <property type="match status" value="1"/>
</dbReference>
<protein>
    <submittedName>
        <fullName evidence="2">Alpha/beta hydrolase</fullName>
    </submittedName>
</protein>
<dbReference type="SUPFAM" id="SSF53474">
    <property type="entry name" value="alpha/beta-Hydrolases"/>
    <property type="match status" value="1"/>
</dbReference>
<dbReference type="OrthoDB" id="9808398at2"/>
<dbReference type="Pfam" id="PF00561">
    <property type="entry name" value="Abhydrolase_1"/>
    <property type="match status" value="1"/>
</dbReference>
<dbReference type="InterPro" id="IPR050266">
    <property type="entry name" value="AB_hydrolase_sf"/>
</dbReference>
<gene>
    <name evidence="2" type="ORF">CUN59_14425</name>
</gene>
<feature type="domain" description="AB hydrolase-1" evidence="1">
    <location>
        <begin position="27"/>
        <end position="132"/>
    </location>
</feature>
<reference evidence="2 3" key="1">
    <citation type="submission" date="2018-02" db="EMBL/GenBank/DDBJ databases">
        <title>Discovery of a pederin family compound in a non-symbiotic bloom-forming cyanobacterium.</title>
        <authorList>
            <person name="Kust A."/>
            <person name="Mares J."/>
            <person name="Jokela J."/>
            <person name="Urajova P."/>
            <person name="Hajek J."/>
            <person name="Saurav K."/>
            <person name="Voracova K."/>
            <person name="Fewer D.P."/>
            <person name="Haapaniemi E."/>
            <person name="Permi P."/>
            <person name="Rehakova K."/>
            <person name="Sivonen K."/>
            <person name="Hrouzek P."/>
        </authorList>
    </citation>
    <scope>NUCLEOTIDE SEQUENCE [LARGE SCALE GENOMIC DNA]</scope>
    <source>
        <strain evidence="2 3">CHARLIE-1</strain>
    </source>
</reference>
<dbReference type="AlphaFoldDB" id="A0A2S6CSF8"/>
<dbReference type="Proteomes" id="UP000239589">
    <property type="component" value="Unassembled WGS sequence"/>
</dbReference>
<name>A0A2S6CSF8_9CYAN</name>
<proteinExistence type="predicted"/>
<keyword evidence="3" id="KW-1185">Reference proteome</keyword>
<evidence type="ECO:0000259" key="1">
    <source>
        <dbReference type="Pfam" id="PF00561"/>
    </source>
</evidence>
<sequence length="269" mass="30285">MNILFRNSRRKLSQGVLFWREVGTGIPMIFLHGAWNDGSEWVSAMELLAKDIHCFTPDLLGFGESAHPSIHHSIDLQVQCLADFIEALKLEKVYLVGNSLGGWIAASYALKYPEKLYGLILLSPEGVSVQGQEKYWQKSRFLFNCPILIIKFLRLMSYLMNLIGWEETISRDLELRKTLLAYPTACQLLFNRKPAEIETELLDKKLPNIQVPCLILQGGQDNAIAISRSNTYARLIPNVELHTIAHGESNLPESCAGVVAEAIQNFISK</sequence>
<dbReference type="RefSeq" id="WP_104388498.1">
    <property type="nucleotide sequence ID" value="NZ_PGEM01000105.1"/>
</dbReference>
<dbReference type="PRINTS" id="PR00111">
    <property type="entry name" value="ABHYDROLASE"/>
</dbReference>
<dbReference type="InterPro" id="IPR000073">
    <property type="entry name" value="AB_hydrolase_1"/>
</dbReference>
<dbReference type="Gene3D" id="3.40.50.1820">
    <property type="entry name" value="alpha/beta hydrolase"/>
    <property type="match status" value="1"/>
</dbReference>